<keyword evidence="1" id="KW-0812">Transmembrane</keyword>
<keyword evidence="1" id="KW-0472">Membrane</keyword>
<dbReference type="PROSITE" id="PS51257">
    <property type="entry name" value="PROKAR_LIPOPROTEIN"/>
    <property type="match status" value="1"/>
</dbReference>
<evidence type="ECO:0000313" key="2">
    <source>
        <dbReference type="EMBL" id="MCF2562708.1"/>
    </source>
</evidence>
<sequence>MRKLNVKVAAWLLIGCLATSSCIGSFSLFNKFAKWETQMTNNKYVNAIVGFILTPIVGGLCLFADSLVLNSIEFWTGSNPLADVGKTKQVMGQDGRYYAVTTLKNGYEVKAPTGEVTRFIHDQKTDSWSMEQDGVVKEIFRFNGDGTIMANINGETESFTLNQEGVNKARLIANSDIFFAMN</sequence>
<accession>A0ABS9CCM5</accession>
<protein>
    <submittedName>
        <fullName evidence="2">DUF3332 domain-containing protein</fullName>
    </submittedName>
</protein>
<name>A0ABS9CCM5_9BACT</name>
<evidence type="ECO:0000313" key="3">
    <source>
        <dbReference type="Proteomes" id="UP001200470"/>
    </source>
</evidence>
<evidence type="ECO:0000256" key="1">
    <source>
        <dbReference type="SAM" id="Phobius"/>
    </source>
</evidence>
<feature type="transmembrane region" description="Helical" evidence="1">
    <location>
        <begin position="48"/>
        <end position="69"/>
    </location>
</feature>
<dbReference type="RefSeq" id="WP_094391543.1">
    <property type="nucleotide sequence ID" value="NZ_JADYTN010000002.1"/>
</dbReference>
<comment type="caution">
    <text evidence="2">The sequence shown here is derived from an EMBL/GenBank/DDBJ whole genome shotgun (WGS) entry which is preliminary data.</text>
</comment>
<keyword evidence="1" id="KW-1133">Transmembrane helix</keyword>
<organism evidence="2 3">
    <name type="scientific">Xylanibacter brevis</name>
    <dbReference type="NCBI Taxonomy" id="83231"/>
    <lineage>
        <taxon>Bacteria</taxon>
        <taxon>Pseudomonadati</taxon>
        <taxon>Bacteroidota</taxon>
        <taxon>Bacteroidia</taxon>
        <taxon>Bacteroidales</taxon>
        <taxon>Prevotellaceae</taxon>
        <taxon>Xylanibacter</taxon>
    </lineage>
</organism>
<dbReference type="Proteomes" id="UP001200470">
    <property type="component" value="Unassembled WGS sequence"/>
</dbReference>
<dbReference type="EMBL" id="JADYTN010000002">
    <property type="protein sequence ID" value="MCF2562708.1"/>
    <property type="molecule type" value="Genomic_DNA"/>
</dbReference>
<dbReference type="InterPro" id="IPR021768">
    <property type="entry name" value="DUF3332"/>
</dbReference>
<gene>
    <name evidence="2" type="ORF">I6E12_01065</name>
</gene>
<reference evidence="2 3" key="1">
    <citation type="submission" date="2020-12" db="EMBL/GenBank/DDBJ databases">
        <title>Whole genome sequences of gut porcine anaerobes.</title>
        <authorList>
            <person name="Kubasova T."/>
            <person name="Jahodarova E."/>
            <person name="Rychlik I."/>
        </authorList>
    </citation>
    <scope>NUCLEOTIDE SEQUENCE [LARGE SCALE GENOMIC DNA]</scope>
    <source>
        <strain evidence="2 3">An925</strain>
    </source>
</reference>
<proteinExistence type="predicted"/>
<dbReference type="Pfam" id="PF11810">
    <property type="entry name" value="DUF3332"/>
    <property type="match status" value="1"/>
</dbReference>
<keyword evidence="3" id="KW-1185">Reference proteome</keyword>